<name>A0A7X4KPH1_9BURK</name>
<gene>
    <name evidence="2" type="ORF">GTP77_18005</name>
</gene>
<feature type="domain" description="TehB/YeaR-like" evidence="1">
    <location>
        <begin position="12"/>
        <end position="87"/>
    </location>
</feature>
<accession>A0A7X4KPH1</accession>
<dbReference type="AlphaFoldDB" id="A0A7X4KPH1"/>
<dbReference type="InterPro" id="IPR014710">
    <property type="entry name" value="RmlC-like_jellyroll"/>
</dbReference>
<evidence type="ECO:0000313" key="2">
    <source>
        <dbReference type="EMBL" id="MYN09221.1"/>
    </source>
</evidence>
<sequence>MKTLPDNVAHYKSTAVFTEHTVPGALQRNHNTAAGVWGRITILEGALLYHISEPERETIRLTPEQPGIVEPRVLHEVEVIGPVRFQVDFHR</sequence>
<protein>
    <submittedName>
        <fullName evidence="2">DUF1971 domain-containing protein</fullName>
    </submittedName>
</protein>
<reference evidence="2 3" key="1">
    <citation type="submission" date="2019-12" db="EMBL/GenBank/DDBJ databases">
        <title>Novel species isolated from a subtropical stream in China.</title>
        <authorList>
            <person name="Lu H."/>
        </authorList>
    </citation>
    <scope>NUCLEOTIDE SEQUENCE [LARGE SCALE GENOMIC DNA]</scope>
    <source>
        <strain evidence="2 3">FT127W</strain>
    </source>
</reference>
<dbReference type="EMBL" id="WWCU01000021">
    <property type="protein sequence ID" value="MYN09221.1"/>
    <property type="molecule type" value="Genomic_DNA"/>
</dbReference>
<proteinExistence type="predicted"/>
<dbReference type="Gene3D" id="2.60.120.10">
    <property type="entry name" value="Jelly Rolls"/>
    <property type="match status" value="1"/>
</dbReference>
<dbReference type="Pfam" id="PF09313">
    <property type="entry name" value="TehB-like"/>
    <property type="match status" value="1"/>
</dbReference>
<organism evidence="2 3">
    <name type="scientific">Pseudoduganella aquatica</name>
    <dbReference type="NCBI Taxonomy" id="2660641"/>
    <lineage>
        <taxon>Bacteria</taxon>
        <taxon>Pseudomonadati</taxon>
        <taxon>Pseudomonadota</taxon>
        <taxon>Betaproteobacteria</taxon>
        <taxon>Burkholderiales</taxon>
        <taxon>Oxalobacteraceae</taxon>
        <taxon>Telluria group</taxon>
        <taxon>Pseudoduganella</taxon>
    </lineage>
</organism>
<evidence type="ECO:0000313" key="3">
    <source>
        <dbReference type="Proteomes" id="UP000450676"/>
    </source>
</evidence>
<dbReference type="InterPro" id="IPR015392">
    <property type="entry name" value="TehB/YeaR-like_dom"/>
</dbReference>
<keyword evidence="3" id="KW-1185">Reference proteome</keyword>
<dbReference type="SUPFAM" id="SSF51197">
    <property type="entry name" value="Clavaminate synthase-like"/>
    <property type="match status" value="1"/>
</dbReference>
<evidence type="ECO:0000259" key="1">
    <source>
        <dbReference type="Pfam" id="PF09313"/>
    </source>
</evidence>
<comment type="caution">
    <text evidence="2">The sequence shown here is derived from an EMBL/GenBank/DDBJ whole genome shotgun (WGS) entry which is preliminary data.</text>
</comment>
<dbReference type="Proteomes" id="UP000450676">
    <property type="component" value="Unassembled WGS sequence"/>
</dbReference>